<accession>A0A9X2LI95</accession>
<dbReference type="Proteomes" id="UP001142374">
    <property type="component" value="Unassembled WGS sequence"/>
</dbReference>
<organism evidence="2 3">
    <name type="scientific">Streptomyces telluris</name>
    <dbReference type="NCBI Taxonomy" id="2720021"/>
    <lineage>
        <taxon>Bacteria</taxon>
        <taxon>Bacillati</taxon>
        <taxon>Actinomycetota</taxon>
        <taxon>Actinomycetes</taxon>
        <taxon>Kitasatosporales</taxon>
        <taxon>Streptomycetaceae</taxon>
        <taxon>Streptomyces</taxon>
    </lineage>
</organism>
<gene>
    <name evidence="2" type="ORF">NQU55_18135</name>
</gene>
<name>A0A9X2LI95_9ACTN</name>
<evidence type="ECO:0000313" key="3">
    <source>
        <dbReference type="Proteomes" id="UP001142374"/>
    </source>
</evidence>
<protein>
    <submittedName>
        <fullName evidence="2">Uncharacterized protein</fullName>
    </submittedName>
</protein>
<dbReference type="EMBL" id="JANIID010000015">
    <property type="protein sequence ID" value="MCQ8771668.1"/>
    <property type="molecule type" value="Genomic_DNA"/>
</dbReference>
<reference evidence="2" key="1">
    <citation type="submission" date="2022-06" db="EMBL/GenBank/DDBJ databases">
        <title>WGS of actinobacteria.</title>
        <authorList>
            <person name="Thawai C."/>
        </authorList>
    </citation>
    <scope>NUCLEOTIDE SEQUENCE</scope>
    <source>
        <strain evidence="2">AA8</strain>
    </source>
</reference>
<comment type="caution">
    <text evidence="2">The sequence shown here is derived from an EMBL/GenBank/DDBJ whole genome shotgun (WGS) entry which is preliminary data.</text>
</comment>
<evidence type="ECO:0000313" key="2">
    <source>
        <dbReference type="EMBL" id="MCQ8771668.1"/>
    </source>
</evidence>
<evidence type="ECO:0000256" key="1">
    <source>
        <dbReference type="SAM" id="MobiDB-lite"/>
    </source>
</evidence>
<keyword evidence="3" id="KW-1185">Reference proteome</keyword>
<dbReference type="RefSeq" id="WP_206329545.1">
    <property type="nucleotide sequence ID" value="NZ_JAATER010000187.1"/>
</dbReference>
<dbReference type="AlphaFoldDB" id="A0A9X2LI95"/>
<feature type="region of interest" description="Disordered" evidence="1">
    <location>
        <begin position="121"/>
        <end position="157"/>
    </location>
</feature>
<feature type="compositionally biased region" description="Low complexity" evidence="1">
    <location>
        <begin position="126"/>
        <end position="157"/>
    </location>
</feature>
<sequence length="157" mass="16770">MENRLQILLSEEGTEAEHVEKLTGYLRRELLQLDVDDVTSLPADAEVPPGARAVDVTQVGALLVTLGTSATALREVVNVVREWWGRCRDSRPSMRLTLDDDVLELSEATPEQVTEAFDLFVRRHSPGAGPSGEASPGAAPAGRAHPAGEAPIGEAPP</sequence>
<proteinExistence type="predicted"/>